<sequence length="162" mass="18386">MAENRVFNVWDYVVFASMLLISTAIGIFSALKHGRTGQRTTEEFLVGSRQISAYPIAFSLAASFLSAIAVIGYPAEVYNTGLNILMLNVARLFTTIIVCLIYIPLFYRLNIISTYEYINRRFGWVVRYQIVCSFMVYMRRQNISSSPKIDDSQIGSTELGFC</sequence>
<evidence type="ECO:0000256" key="9">
    <source>
        <dbReference type="ARBA" id="ARBA00023136"/>
    </source>
</evidence>
<evidence type="ECO:0000256" key="5">
    <source>
        <dbReference type="ARBA" id="ARBA00022692"/>
    </source>
</evidence>
<dbReference type="OMA" id="ITIAMCA"/>
<keyword evidence="4" id="KW-1003">Cell membrane</keyword>
<dbReference type="EMBL" id="BFAA01009268">
    <property type="protein sequence ID" value="GCB78965.1"/>
    <property type="molecule type" value="Genomic_DNA"/>
</dbReference>
<dbReference type="Gene3D" id="1.20.1730.10">
    <property type="entry name" value="Sodium/glucose cotransporter"/>
    <property type="match status" value="1"/>
</dbReference>
<evidence type="ECO:0000313" key="13">
    <source>
        <dbReference type="EMBL" id="GCB78965.1"/>
    </source>
</evidence>
<dbReference type="GO" id="GO:0015293">
    <property type="term" value="F:symporter activity"/>
    <property type="evidence" value="ECO:0007669"/>
    <property type="project" value="TreeGrafter"/>
</dbReference>
<evidence type="ECO:0000256" key="10">
    <source>
        <dbReference type="ARBA" id="ARBA00023201"/>
    </source>
</evidence>
<keyword evidence="10" id="KW-0739">Sodium transport</keyword>
<keyword evidence="14" id="KW-1185">Reference proteome</keyword>
<keyword evidence="7" id="KW-0915">Sodium</keyword>
<keyword evidence="6 12" id="KW-1133">Transmembrane helix</keyword>
<keyword evidence="5 12" id="KW-0812">Transmembrane</keyword>
<keyword evidence="9 12" id="KW-0472">Membrane</keyword>
<dbReference type="Pfam" id="PF00474">
    <property type="entry name" value="SSF"/>
    <property type="match status" value="1"/>
</dbReference>
<name>A0A401Q0R1_SCYTO</name>
<comment type="subcellular location">
    <subcellularLocation>
        <location evidence="1">Cell membrane</location>
        <topology evidence="1">Multi-pass membrane protein</topology>
    </subcellularLocation>
</comment>
<feature type="transmembrane region" description="Helical" evidence="12">
    <location>
        <begin position="12"/>
        <end position="31"/>
    </location>
</feature>
<evidence type="ECO:0000256" key="11">
    <source>
        <dbReference type="RuleBase" id="RU362091"/>
    </source>
</evidence>
<dbReference type="InterPro" id="IPR051163">
    <property type="entry name" value="Sodium:Solute_Symporter_SSF"/>
</dbReference>
<dbReference type="PANTHER" id="PTHR42985">
    <property type="entry name" value="SODIUM-COUPLED MONOCARBOXYLATE TRANSPORTER"/>
    <property type="match status" value="1"/>
</dbReference>
<dbReference type="OrthoDB" id="6132759at2759"/>
<dbReference type="PROSITE" id="PS50283">
    <property type="entry name" value="NA_SOLUT_SYMP_3"/>
    <property type="match status" value="1"/>
</dbReference>
<evidence type="ECO:0000256" key="8">
    <source>
        <dbReference type="ARBA" id="ARBA00023065"/>
    </source>
</evidence>
<gene>
    <name evidence="13" type="ORF">scyTo_0015916</name>
</gene>
<organism evidence="13 14">
    <name type="scientific">Scyliorhinus torazame</name>
    <name type="common">Cloudy catshark</name>
    <name type="synonym">Catulus torazame</name>
    <dbReference type="NCBI Taxonomy" id="75743"/>
    <lineage>
        <taxon>Eukaryota</taxon>
        <taxon>Metazoa</taxon>
        <taxon>Chordata</taxon>
        <taxon>Craniata</taxon>
        <taxon>Vertebrata</taxon>
        <taxon>Chondrichthyes</taxon>
        <taxon>Elasmobranchii</taxon>
        <taxon>Galeomorphii</taxon>
        <taxon>Galeoidea</taxon>
        <taxon>Carcharhiniformes</taxon>
        <taxon>Scyliorhinidae</taxon>
        <taxon>Scyliorhinus</taxon>
    </lineage>
</organism>
<evidence type="ECO:0008006" key="15">
    <source>
        <dbReference type="Google" id="ProtNLM"/>
    </source>
</evidence>
<evidence type="ECO:0000256" key="12">
    <source>
        <dbReference type="SAM" id="Phobius"/>
    </source>
</evidence>
<evidence type="ECO:0000256" key="3">
    <source>
        <dbReference type="ARBA" id="ARBA00022448"/>
    </source>
</evidence>
<dbReference type="InterPro" id="IPR001734">
    <property type="entry name" value="Na/solute_symporter"/>
</dbReference>
<evidence type="ECO:0000256" key="7">
    <source>
        <dbReference type="ARBA" id="ARBA00023053"/>
    </source>
</evidence>
<evidence type="ECO:0000256" key="1">
    <source>
        <dbReference type="ARBA" id="ARBA00004651"/>
    </source>
</evidence>
<evidence type="ECO:0000256" key="6">
    <source>
        <dbReference type="ARBA" id="ARBA00022989"/>
    </source>
</evidence>
<dbReference type="STRING" id="75743.A0A401Q0R1"/>
<dbReference type="AlphaFoldDB" id="A0A401Q0R1"/>
<dbReference type="GO" id="GO:0005886">
    <property type="term" value="C:plasma membrane"/>
    <property type="evidence" value="ECO:0007669"/>
    <property type="project" value="UniProtKB-SubCell"/>
</dbReference>
<keyword evidence="3" id="KW-0813">Transport</keyword>
<evidence type="ECO:0000256" key="4">
    <source>
        <dbReference type="ARBA" id="ARBA00022475"/>
    </source>
</evidence>
<feature type="transmembrane region" description="Helical" evidence="12">
    <location>
        <begin position="85"/>
        <end position="107"/>
    </location>
</feature>
<dbReference type="Proteomes" id="UP000288216">
    <property type="component" value="Unassembled WGS sequence"/>
</dbReference>
<accession>A0A401Q0R1</accession>
<comment type="similarity">
    <text evidence="2 11">Belongs to the sodium:solute symporter (SSF) (TC 2.A.21) family.</text>
</comment>
<dbReference type="InterPro" id="IPR038377">
    <property type="entry name" value="Na/Glc_symporter_sf"/>
</dbReference>
<comment type="caution">
    <text evidence="13">The sequence shown here is derived from an EMBL/GenBank/DDBJ whole genome shotgun (WGS) entry which is preliminary data.</text>
</comment>
<evidence type="ECO:0000313" key="14">
    <source>
        <dbReference type="Proteomes" id="UP000288216"/>
    </source>
</evidence>
<dbReference type="GO" id="GO:0006814">
    <property type="term" value="P:sodium ion transport"/>
    <property type="evidence" value="ECO:0007669"/>
    <property type="project" value="UniProtKB-KW"/>
</dbReference>
<feature type="transmembrane region" description="Helical" evidence="12">
    <location>
        <begin position="51"/>
        <end position="73"/>
    </location>
</feature>
<reference evidence="13 14" key="1">
    <citation type="journal article" date="2018" name="Nat. Ecol. Evol.">
        <title>Shark genomes provide insights into elasmobranch evolution and the origin of vertebrates.</title>
        <authorList>
            <person name="Hara Y"/>
            <person name="Yamaguchi K"/>
            <person name="Onimaru K"/>
            <person name="Kadota M"/>
            <person name="Koyanagi M"/>
            <person name="Keeley SD"/>
            <person name="Tatsumi K"/>
            <person name="Tanaka K"/>
            <person name="Motone F"/>
            <person name="Kageyama Y"/>
            <person name="Nozu R"/>
            <person name="Adachi N"/>
            <person name="Nishimura O"/>
            <person name="Nakagawa R"/>
            <person name="Tanegashima C"/>
            <person name="Kiyatake I"/>
            <person name="Matsumoto R"/>
            <person name="Murakumo K"/>
            <person name="Nishida K"/>
            <person name="Terakita A"/>
            <person name="Kuratani S"/>
            <person name="Sato K"/>
            <person name="Hyodo S Kuraku.S."/>
        </authorList>
    </citation>
    <scope>NUCLEOTIDE SEQUENCE [LARGE SCALE GENOMIC DNA]</scope>
</reference>
<proteinExistence type="inferred from homology"/>
<protein>
    <recommendedName>
        <fullName evidence="15">Sodium-dependent multivitamin transporter</fullName>
    </recommendedName>
</protein>
<dbReference type="PANTHER" id="PTHR42985:SF45">
    <property type="entry name" value="SODIUM_IODIDE COTRANSPORTER-LIKE"/>
    <property type="match status" value="1"/>
</dbReference>
<evidence type="ECO:0000256" key="2">
    <source>
        <dbReference type="ARBA" id="ARBA00006434"/>
    </source>
</evidence>
<keyword evidence="8" id="KW-0406">Ion transport</keyword>